<proteinExistence type="inferred from homology"/>
<gene>
    <name evidence="10" type="primary">motB_1</name>
    <name evidence="10" type="ORF">IMCC3135_08460</name>
</gene>
<dbReference type="InterPro" id="IPR036737">
    <property type="entry name" value="OmpA-like_sf"/>
</dbReference>
<evidence type="ECO:0000256" key="7">
    <source>
        <dbReference type="PROSITE-ProRule" id="PRU00473"/>
    </source>
</evidence>
<evidence type="ECO:0000256" key="1">
    <source>
        <dbReference type="ARBA" id="ARBA00004162"/>
    </source>
</evidence>
<dbReference type="Gene3D" id="3.30.1330.60">
    <property type="entry name" value="OmpA-like domain"/>
    <property type="match status" value="1"/>
</dbReference>
<evidence type="ECO:0000256" key="2">
    <source>
        <dbReference type="ARBA" id="ARBA00008914"/>
    </source>
</evidence>
<dbReference type="PANTHER" id="PTHR30329:SF21">
    <property type="entry name" value="LIPOPROTEIN YIAD-RELATED"/>
    <property type="match status" value="1"/>
</dbReference>
<dbReference type="KEGG" id="gai:IMCC3135_08460"/>
<evidence type="ECO:0000256" key="3">
    <source>
        <dbReference type="ARBA" id="ARBA00022475"/>
    </source>
</evidence>
<evidence type="ECO:0000259" key="9">
    <source>
        <dbReference type="PROSITE" id="PS51123"/>
    </source>
</evidence>
<name>A0A2Z2NPD2_9GAMM</name>
<comment type="similarity">
    <text evidence="2">Belongs to the MotB family.</text>
</comment>
<keyword evidence="11" id="KW-1185">Reference proteome</keyword>
<evidence type="ECO:0000256" key="5">
    <source>
        <dbReference type="ARBA" id="ARBA00022989"/>
    </source>
</evidence>
<dbReference type="SUPFAM" id="SSF103088">
    <property type="entry name" value="OmpA-like"/>
    <property type="match status" value="1"/>
</dbReference>
<evidence type="ECO:0000313" key="10">
    <source>
        <dbReference type="EMBL" id="ASJ71791.1"/>
    </source>
</evidence>
<sequence length="266" mass="29597">MDDDCECEECEAGAPAWMATFADLMSLLMCFFVLLLSFSEMDIQKYKQVAGSMKFAFGVQREVKADTIPRGTSVIKQEFSPGKPDPSIMKIMKQQTADDSKAELKINPDVPEAVAELLSKIEESLQDEIERELLEVIVSGDGVMIRVREADSFPSGSATLQRSFMPVLDKLQTLLDESEGRIIVAGHTDNVPISTSNYPSNWVLSAARAASVVHYLSEIRMTDPARIEIRAYSDTQPIADNDSPENRAKNRRIEINIGVPDPEEEY</sequence>
<accession>A0A2Z2NPD2</accession>
<dbReference type="Pfam" id="PF00691">
    <property type="entry name" value="OmpA"/>
    <property type="match status" value="1"/>
</dbReference>
<dbReference type="Pfam" id="PF13677">
    <property type="entry name" value="MotB_plug"/>
    <property type="match status" value="1"/>
</dbReference>
<keyword evidence="3" id="KW-1003">Cell membrane</keyword>
<dbReference type="PROSITE" id="PS51123">
    <property type="entry name" value="OMPA_2"/>
    <property type="match status" value="1"/>
</dbReference>
<dbReference type="OrthoDB" id="9815217at2"/>
<keyword evidence="6 7" id="KW-0472">Membrane</keyword>
<evidence type="ECO:0000256" key="8">
    <source>
        <dbReference type="SAM" id="Phobius"/>
    </source>
</evidence>
<keyword evidence="5 8" id="KW-1133">Transmembrane helix</keyword>
<dbReference type="InterPro" id="IPR025713">
    <property type="entry name" value="MotB-like_N_dom"/>
</dbReference>
<dbReference type="EMBL" id="CP018632">
    <property type="protein sequence ID" value="ASJ71791.1"/>
    <property type="molecule type" value="Genomic_DNA"/>
</dbReference>
<protein>
    <submittedName>
        <fullName evidence="10">Motility protein B</fullName>
    </submittedName>
</protein>
<comment type="subcellular location">
    <subcellularLocation>
        <location evidence="1">Cell membrane</location>
        <topology evidence="1">Single-pass membrane protein</topology>
    </subcellularLocation>
</comment>
<dbReference type="InterPro" id="IPR050330">
    <property type="entry name" value="Bact_OuterMem_StrucFunc"/>
</dbReference>
<dbReference type="AlphaFoldDB" id="A0A2Z2NPD2"/>
<dbReference type="InterPro" id="IPR006665">
    <property type="entry name" value="OmpA-like"/>
</dbReference>
<dbReference type="GO" id="GO:0005886">
    <property type="term" value="C:plasma membrane"/>
    <property type="evidence" value="ECO:0007669"/>
    <property type="project" value="UniProtKB-SubCell"/>
</dbReference>
<feature type="domain" description="OmpA-like" evidence="9">
    <location>
        <begin position="140"/>
        <end position="261"/>
    </location>
</feature>
<organism evidence="10 11">
    <name type="scientific">Granulosicoccus antarcticus IMCC3135</name>
    <dbReference type="NCBI Taxonomy" id="1192854"/>
    <lineage>
        <taxon>Bacteria</taxon>
        <taxon>Pseudomonadati</taxon>
        <taxon>Pseudomonadota</taxon>
        <taxon>Gammaproteobacteria</taxon>
        <taxon>Chromatiales</taxon>
        <taxon>Granulosicoccaceae</taxon>
        <taxon>Granulosicoccus</taxon>
    </lineage>
</organism>
<dbReference type="CDD" id="cd07185">
    <property type="entry name" value="OmpA_C-like"/>
    <property type="match status" value="1"/>
</dbReference>
<keyword evidence="4 8" id="KW-0812">Transmembrane</keyword>
<dbReference type="RefSeq" id="WP_088917181.1">
    <property type="nucleotide sequence ID" value="NZ_CP018632.1"/>
</dbReference>
<dbReference type="Proteomes" id="UP000250079">
    <property type="component" value="Chromosome"/>
</dbReference>
<dbReference type="PANTHER" id="PTHR30329">
    <property type="entry name" value="STATOR ELEMENT OF FLAGELLAR MOTOR COMPLEX"/>
    <property type="match status" value="1"/>
</dbReference>
<evidence type="ECO:0000313" key="11">
    <source>
        <dbReference type="Proteomes" id="UP000250079"/>
    </source>
</evidence>
<feature type="transmembrane region" description="Helical" evidence="8">
    <location>
        <begin position="16"/>
        <end position="38"/>
    </location>
</feature>
<evidence type="ECO:0000256" key="4">
    <source>
        <dbReference type="ARBA" id="ARBA00022692"/>
    </source>
</evidence>
<evidence type="ECO:0000256" key="6">
    <source>
        <dbReference type="ARBA" id="ARBA00023136"/>
    </source>
</evidence>
<reference evidence="10 11" key="1">
    <citation type="submission" date="2016-12" db="EMBL/GenBank/DDBJ databases">
        <authorList>
            <person name="Song W.-J."/>
            <person name="Kurnit D.M."/>
        </authorList>
    </citation>
    <scope>NUCLEOTIDE SEQUENCE [LARGE SCALE GENOMIC DNA]</scope>
    <source>
        <strain evidence="10 11">IMCC3135</strain>
    </source>
</reference>